<dbReference type="SUPFAM" id="SSF48264">
    <property type="entry name" value="Cytochrome P450"/>
    <property type="match status" value="1"/>
</dbReference>
<comment type="cofactor">
    <cofactor evidence="2">
        <name>heme</name>
        <dbReference type="ChEBI" id="CHEBI:30413"/>
    </cofactor>
</comment>
<reference evidence="4" key="1">
    <citation type="journal article" date="2020" name="Stud. Mycol.">
        <title>101 Dothideomycetes genomes: a test case for predicting lifestyles and emergence of pathogens.</title>
        <authorList>
            <person name="Haridas S."/>
            <person name="Albert R."/>
            <person name="Binder M."/>
            <person name="Bloem J."/>
            <person name="Labutti K."/>
            <person name="Salamov A."/>
            <person name="Andreopoulos B."/>
            <person name="Baker S."/>
            <person name="Barry K."/>
            <person name="Bills G."/>
            <person name="Bluhm B."/>
            <person name="Cannon C."/>
            <person name="Castanera R."/>
            <person name="Culley D."/>
            <person name="Daum C."/>
            <person name="Ezra D."/>
            <person name="Gonzalez J."/>
            <person name="Henrissat B."/>
            <person name="Kuo A."/>
            <person name="Liang C."/>
            <person name="Lipzen A."/>
            <person name="Lutzoni F."/>
            <person name="Magnuson J."/>
            <person name="Mondo S."/>
            <person name="Nolan M."/>
            <person name="Ohm R."/>
            <person name="Pangilinan J."/>
            <person name="Park H.-J."/>
            <person name="Ramirez L."/>
            <person name="Alfaro M."/>
            <person name="Sun H."/>
            <person name="Tritt A."/>
            <person name="Yoshinaga Y."/>
            <person name="Zwiers L.-H."/>
            <person name="Turgeon B."/>
            <person name="Goodwin S."/>
            <person name="Spatafora J."/>
            <person name="Crous P."/>
            <person name="Grigoriev I."/>
        </authorList>
    </citation>
    <scope>NUCLEOTIDE SEQUENCE</scope>
    <source>
        <strain evidence="4">CBS 133067</strain>
    </source>
</reference>
<comment type="caution">
    <text evidence="4">The sequence shown here is derived from an EMBL/GenBank/DDBJ whole genome shotgun (WGS) entry which is preliminary data.</text>
</comment>
<organism evidence="4 5">
    <name type="scientific">Rhizodiscina lignyota</name>
    <dbReference type="NCBI Taxonomy" id="1504668"/>
    <lineage>
        <taxon>Eukaryota</taxon>
        <taxon>Fungi</taxon>
        <taxon>Dikarya</taxon>
        <taxon>Ascomycota</taxon>
        <taxon>Pezizomycotina</taxon>
        <taxon>Dothideomycetes</taxon>
        <taxon>Pleosporomycetidae</taxon>
        <taxon>Aulographales</taxon>
        <taxon>Rhizodiscinaceae</taxon>
        <taxon>Rhizodiscina</taxon>
    </lineage>
</organism>
<gene>
    <name evidence="4" type="ORF">NA57DRAFT_80072</name>
</gene>
<comment type="similarity">
    <text evidence="1">Belongs to the cytochrome P450 family.</text>
</comment>
<dbReference type="InterPro" id="IPR050121">
    <property type="entry name" value="Cytochrome_P450_monoxygenase"/>
</dbReference>
<accession>A0A9P4M2R3</accession>
<dbReference type="OrthoDB" id="1470350at2759"/>
<evidence type="ECO:0000313" key="5">
    <source>
        <dbReference type="Proteomes" id="UP000799772"/>
    </source>
</evidence>
<name>A0A9P4M2R3_9PEZI</name>
<keyword evidence="3" id="KW-0812">Transmembrane</keyword>
<keyword evidence="3" id="KW-0472">Membrane</keyword>
<feature type="transmembrane region" description="Helical" evidence="3">
    <location>
        <begin position="7"/>
        <end position="26"/>
    </location>
</feature>
<evidence type="ECO:0000256" key="3">
    <source>
        <dbReference type="SAM" id="Phobius"/>
    </source>
</evidence>
<dbReference type="PANTHER" id="PTHR24305">
    <property type="entry name" value="CYTOCHROME P450"/>
    <property type="match status" value="1"/>
</dbReference>
<keyword evidence="2" id="KW-0408">Iron</keyword>
<dbReference type="Pfam" id="PF00067">
    <property type="entry name" value="p450"/>
    <property type="match status" value="1"/>
</dbReference>
<dbReference type="Proteomes" id="UP000799772">
    <property type="component" value="Unassembled WGS sequence"/>
</dbReference>
<dbReference type="InterPro" id="IPR036396">
    <property type="entry name" value="Cyt_P450_sf"/>
</dbReference>
<dbReference type="AlphaFoldDB" id="A0A9P4M2R3"/>
<dbReference type="PANTHER" id="PTHR24305:SF166">
    <property type="entry name" value="CYTOCHROME P450 12A4, MITOCHONDRIAL-RELATED"/>
    <property type="match status" value="1"/>
</dbReference>
<keyword evidence="2" id="KW-0349">Heme</keyword>
<dbReference type="InterPro" id="IPR002401">
    <property type="entry name" value="Cyt_P450_E_grp-I"/>
</dbReference>
<protein>
    <submittedName>
        <fullName evidence="4">Cytochrome P450</fullName>
    </submittedName>
</protein>
<dbReference type="GO" id="GO:0005506">
    <property type="term" value="F:iron ion binding"/>
    <property type="evidence" value="ECO:0007669"/>
    <property type="project" value="InterPro"/>
</dbReference>
<feature type="transmembrane region" description="Helical" evidence="3">
    <location>
        <begin position="32"/>
        <end position="56"/>
    </location>
</feature>
<dbReference type="PRINTS" id="PR00463">
    <property type="entry name" value="EP450I"/>
</dbReference>
<dbReference type="GO" id="GO:0004497">
    <property type="term" value="F:monooxygenase activity"/>
    <property type="evidence" value="ECO:0007669"/>
    <property type="project" value="InterPro"/>
</dbReference>
<keyword evidence="2" id="KW-0479">Metal-binding</keyword>
<proteinExistence type="inferred from homology"/>
<evidence type="ECO:0000256" key="2">
    <source>
        <dbReference type="PIRSR" id="PIRSR602401-1"/>
    </source>
</evidence>
<dbReference type="InterPro" id="IPR001128">
    <property type="entry name" value="Cyt_P450"/>
</dbReference>
<dbReference type="CDD" id="cd11070">
    <property type="entry name" value="CYP56-like"/>
    <property type="match status" value="1"/>
</dbReference>
<evidence type="ECO:0000313" key="4">
    <source>
        <dbReference type="EMBL" id="KAF2094903.1"/>
    </source>
</evidence>
<dbReference type="GO" id="GO:0020037">
    <property type="term" value="F:heme binding"/>
    <property type="evidence" value="ECO:0007669"/>
    <property type="project" value="InterPro"/>
</dbReference>
<dbReference type="Gene3D" id="1.10.630.10">
    <property type="entry name" value="Cytochrome P450"/>
    <property type="match status" value="1"/>
</dbReference>
<dbReference type="GO" id="GO:0016705">
    <property type="term" value="F:oxidoreductase activity, acting on paired donors, with incorporation or reduction of molecular oxygen"/>
    <property type="evidence" value="ECO:0007669"/>
    <property type="project" value="InterPro"/>
</dbReference>
<evidence type="ECO:0000256" key="1">
    <source>
        <dbReference type="ARBA" id="ARBA00010617"/>
    </source>
</evidence>
<sequence>MWPQACVITALVLYFSLTILPLYRNYVVARKVGLPIIISPVNPLGVFWLLLGVRFIPLIRLLPNRLSLWTHCTEYGGGFNDRTAIHKRVGPVFMHVNPAWNELVVADATSAASILNRRKDFIKPQIFYERLNVFGSNVDTVEGDDWQRQRKLTAPCFNEKTSKGVWDIASNQAKSMVEHNMSLFDTSTNSLQDDSRTIAMNVLVGIGFGIMQDFLTGQKKVDPGYSMSYVDSLRTIIRNILFTFIFPHKVLLYGFMPRALRKVGIAIAEFGRYNHELLAKERDAIQHEQQAVRNNLLSTLVRSSDAEDSKTGKKQGLSEEEILGNMFIFSLAGHDTTANTITFAIGLLAVHPEWQTWIQEELDYVFGAKAGGEYEDAFSKLKRCQAVVFETLRLWGSVPFIVKSTGAEAQPLELPFGAPGSAYRQCILSPNTMIHINLPALHISPENWGSDSLTFRPSRWIQTGGSVLPTDSALPKDLESERLITPRAGEFIPWAMGPRNCLGMKFAQVEAVSVLSTVFKSARVKPSLAPELRTGQYDLSDGRLSRKLAMEVLKERRVEVTITIARPHDLWLKWEMREG</sequence>
<dbReference type="PRINTS" id="PR00385">
    <property type="entry name" value="P450"/>
</dbReference>
<keyword evidence="3" id="KW-1133">Transmembrane helix</keyword>
<dbReference type="EMBL" id="ML978133">
    <property type="protein sequence ID" value="KAF2094903.1"/>
    <property type="molecule type" value="Genomic_DNA"/>
</dbReference>
<feature type="binding site" description="axial binding residue" evidence="2">
    <location>
        <position position="501"/>
    </location>
    <ligand>
        <name>heme</name>
        <dbReference type="ChEBI" id="CHEBI:30413"/>
    </ligand>
    <ligandPart>
        <name>Fe</name>
        <dbReference type="ChEBI" id="CHEBI:18248"/>
    </ligandPart>
</feature>
<keyword evidence="5" id="KW-1185">Reference proteome</keyword>